<protein>
    <submittedName>
        <fullName evidence="2">Uncharacterized protein</fullName>
    </submittedName>
</protein>
<dbReference type="Proteomes" id="UP001314796">
    <property type="component" value="Unassembled WGS sequence"/>
</dbReference>
<organism evidence="2 3">
    <name type="scientific">Alkaliphilus hydrothermalis</name>
    <dbReference type="NCBI Taxonomy" id="1482730"/>
    <lineage>
        <taxon>Bacteria</taxon>
        <taxon>Bacillati</taxon>
        <taxon>Bacillota</taxon>
        <taxon>Clostridia</taxon>
        <taxon>Peptostreptococcales</taxon>
        <taxon>Natronincolaceae</taxon>
        <taxon>Alkaliphilus</taxon>
    </lineage>
</organism>
<dbReference type="RefSeq" id="WP_204400102.1">
    <property type="nucleotide sequence ID" value="NZ_JAFBEE010000001.1"/>
</dbReference>
<dbReference type="EMBL" id="JAFBEE010000001">
    <property type="protein sequence ID" value="MBM7613837.1"/>
    <property type="molecule type" value="Genomic_DNA"/>
</dbReference>
<comment type="caution">
    <text evidence="2">The sequence shown here is derived from an EMBL/GenBank/DDBJ whole genome shotgun (WGS) entry which is preliminary data.</text>
</comment>
<sequence length="66" mass="7547">MFKFYGYIIIICLFNMLLGYSVGRRIGNKEGFEKGMSEVPLSLKLEYYQTSQCPVCSKEHGKGKTN</sequence>
<gene>
    <name evidence="2" type="ORF">JOC73_000345</name>
</gene>
<evidence type="ECO:0000313" key="3">
    <source>
        <dbReference type="Proteomes" id="UP001314796"/>
    </source>
</evidence>
<keyword evidence="1" id="KW-1133">Transmembrane helix</keyword>
<keyword evidence="1" id="KW-0472">Membrane</keyword>
<accession>A0ABS2NLM7</accession>
<keyword evidence="3" id="KW-1185">Reference proteome</keyword>
<feature type="transmembrane region" description="Helical" evidence="1">
    <location>
        <begin position="6"/>
        <end position="23"/>
    </location>
</feature>
<evidence type="ECO:0000313" key="2">
    <source>
        <dbReference type="EMBL" id="MBM7613837.1"/>
    </source>
</evidence>
<proteinExistence type="predicted"/>
<evidence type="ECO:0000256" key="1">
    <source>
        <dbReference type="SAM" id="Phobius"/>
    </source>
</evidence>
<name>A0ABS2NLM7_9FIRM</name>
<keyword evidence="1" id="KW-0812">Transmembrane</keyword>
<reference evidence="2 3" key="1">
    <citation type="submission" date="2021-01" db="EMBL/GenBank/DDBJ databases">
        <title>Genomic Encyclopedia of Type Strains, Phase IV (KMG-IV): sequencing the most valuable type-strain genomes for metagenomic binning, comparative biology and taxonomic classification.</title>
        <authorList>
            <person name="Goeker M."/>
        </authorList>
    </citation>
    <scope>NUCLEOTIDE SEQUENCE [LARGE SCALE GENOMIC DNA]</scope>
    <source>
        <strain evidence="2 3">DSM 25890</strain>
    </source>
</reference>